<dbReference type="PANTHER" id="PTHR43353">
    <property type="entry name" value="SUCCINATE-SEMIALDEHYDE DEHYDROGENASE, MITOCHONDRIAL"/>
    <property type="match status" value="1"/>
</dbReference>
<evidence type="ECO:0000256" key="3">
    <source>
        <dbReference type="ARBA" id="ARBA00050326"/>
    </source>
</evidence>
<evidence type="ECO:0000259" key="7">
    <source>
        <dbReference type="Pfam" id="PF00171"/>
    </source>
</evidence>
<comment type="function">
    <text evidence="4">Part of the sulfo-TAL (or sulfo-SFT) pathway, a D-sulfoquinovose degradation pathway that produces sulfolactate (SL). Catalyzes the oxidation of 3-sulfolactaldehyde (SLA) to sulfolactate (SL).</text>
</comment>
<keyword evidence="9" id="KW-1185">Reference proteome</keyword>
<evidence type="ECO:0000256" key="1">
    <source>
        <dbReference type="ARBA" id="ARBA00009986"/>
    </source>
</evidence>
<dbReference type="FunFam" id="3.40.605.10:FF:000007">
    <property type="entry name" value="NAD/NADP-dependent betaine aldehyde dehydrogenase"/>
    <property type="match status" value="1"/>
</dbReference>
<dbReference type="SUPFAM" id="SSF53720">
    <property type="entry name" value="ALDH-like"/>
    <property type="match status" value="1"/>
</dbReference>
<dbReference type="FunFam" id="3.40.309.10:FF:000009">
    <property type="entry name" value="Aldehyde dehydrogenase A"/>
    <property type="match status" value="1"/>
</dbReference>
<evidence type="ECO:0000256" key="6">
    <source>
        <dbReference type="ARBA" id="ARBA00067277"/>
    </source>
</evidence>
<accession>A0A9X7J4U1</accession>
<organism evidence="8 9">
    <name type="scientific">Neomoorella stamsii</name>
    <dbReference type="NCBI Taxonomy" id="1266720"/>
    <lineage>
        <taxon>Bacteria</taxon>
        <taxon>Bacillati</taxon>
        <taxon>Bacillota</taxon>
        <taxon>Clostridia</taxon>
        <taxon>Neomoorellales</taxon>
        <taxon>Neomoorellaceae</taxon>
        <taxon>Neomoorella</taxon>
    </lineage>
</organism>
<sequence>MVRGEILIGGKWIGVEEREALEVVNPATEEVFAFVPKATKEDVEAAIYAADAAFKSWSRLTPFARGEYLRKASEIAVERSREIARLMTQEEGKPLKEAEGEVLKGAEILRYYAEEGERVYGRIIPNAEADTESRVIYQPVGVAAAISPWNYPVELLAWKLGAGLAAGCTVVAKVPSETPLSPLAFVRCIVDAGVPAGVVNALTGPGSVIGPMLFENPLIKRVAFTGSTDVGKEVLRRCAGTLKRVSLELGGSLPMIVCADCDLERAVAGAVRRSFRNMGQICIAINRIYVDRRIYEDFLDGFAAATKRLTIGNGLLEGCDLGPMCTREGLAKVILHVEDAVNKGARVVWGGKKPQGEKYQKGYFFEPTIIRDVTHDMLLMKEETFGPVVGVMPFDTIDEAIALANDTDYGLAAIIFTNSLSLTERLSRELNFGNVAVNNVDAGVINAPYGGWNMSGFGHEHGREGLYEYLHIKHVRIRYLP</sequence>
<evidence type="ECO:0000313" key="8">
    <source>
        <dbReference type="EMBL" id="PRR76446.1"/>
    </source>
</evidence>
<comment type="catalytic activity">
    <reaction evidence="3">
        <text>(2S)-3-sulfolactaldehyde + NAD(+) + H2O = (2S)-3-sulfolactate + NADH + 2 H(+)</text>
        <dbReference type="Rhea" id="RHEA:47932"/>
        <dbReference type="ChEBI" id="CHEBI:15377"/>
        <dbReference type="ChEBI" id="CHEBI:15378"/>
        <dbReference type="ChEBI" id="CHEBI:57540"/>
        <dbReference type="ChEBI" id="CHEBI:57945"/>
        <dbReference type="ChEBI" id="CHEBI:61289"/>
        <dbReference type="ChEBI" id="CHEBI:90109"/>
        <dbReference type="EC" id="1.2.1.97"/>
    </reaction>
    <physiologicalReaction direction="left-to-right" evidence="3">
        <dbReference type="Rhea" id="RHEA:47933"/>
    </physiologicalReaction>
</comment>
<evidence type="ECO:0000256" key="2">
    <source>
        <dbReference type="ARBA" id="ARBA00023002"/>
    </source>
</evidence>
<gene>
    <name evidence="8" type="primary">gabD</name>
    <name evidence="8" type="ORF">MOST_06140</name>
</gene>
<comment type="caution">
    <text evidence="8">The sequence shown here is derived from an EMBL/GenBank/DDBJ whole genome shotgun (WGS) entry which is preliminary data.</text>
</comment>
<dbReference type="InterPro" id="IPR050740">
    <property type="entry name" value="Aldehyde_DH_Superfamily"/>
</dbReference>
<dbReference type="EMBL" id="PVXL01000021">
    <property type="protein sequence ID" value="PRR76446.1"/>
    <property type="molecule type" value="Genomic_DNA"/>
</dbReference>
<name>A0A9X7J4U1_9FIRM</name>
<dbReference type="Gene3D" id="3.40.309.10">
    <property type="entry name" value="Aldehyde Dehydrogenase, Chain A, domain 2"/>
    <property type="match status" value="1"/>
</dbReference>
<dbReference type="PROSITE" id="PS00070">
    <property type="entry name" value="ALDEHYDE_DEHYDR_CYS"/>
    <property type="match status" value="1"/>
</dbReference>
<comment type="similarity">
    <text evidence="1">Belongs to the aldehyde dehydrogenase family.</text>
</comment>
<dbReference type="InterPro" id="IPR016163">
    <property type="entry name" value="Ald_DH_C"/>
</dbReference>
<dbReference type="InterPro" id="IPR016162">
    <property type="entry name" value="Ald_DH_N"/>
</dbReference>
<dbReference type="Pfam" id="PF00171">
    <property type="entry name" value="Aldedh"/>
    <property type="match status" value="1"/>
</dbReference>
<proteinExistence type="inferred from homology"/>
<dbReference type="CDD" id="cd07103">
    <property type="entry name" value="ALDH_F5_SSADH_GabD"/>
    <property type="match status" value="1"/>
</dbReference>
<evidence type="ECO:0000256" key="5">
    <source>
        <dbReference type="ARBA" id="ARBA00066984"/>
    </source>
</evidence>
<dbReference type="InterPro" id="IPR015590">
    <property type="entry name" value="Aldehyde_DH_dom"/>
</dbReference>
<dbReference type="GO" id="GO:0016620">
    <property type="term" value="F:oxidoreductase activity, acting on the aldehyde or oxo group of donors, NAD or NADP as acceptor"/>
    <property type="evidence" value="ECO:0007669"/>
    <property type="project" value="InterPro"/>
</dbReference>
<evidence type="ECO:0000256" key="4">
    <source>
        <dbReference type="ARBA" id="ARBA00054572"/>
    </source>
</evidence>
<dbReference type="AlphaFoldDB" id="A0A9X7J4U1"/>
<dbReference type="Proteomes" id="UP000239430">
    <property type="component" value="Unassembled WGS sequence"/>
</dbReference>
<keyword evidence="2 8" id="KW-0560">Oxidoreductase</keyword>
<dbReference type="InterPro" id="IPR016161">
    <property type="entry name" value="Ald_DH/histidinol_DH"/>
</dbReference>
<protein>
    <recommendedName>
        <fullName evidence="6">3-sulfolactaldehyde dehydrogenase</fullName>
        <ecNumber evidence="5">1.2.1.97</ecNumber>
    </recommendedName>
</protein>
<reference evidence="8 9" key="1">
    <citation type="submission" date="2018-03" db="EMBL/GenBank/DDBJ databases">
        <title>Genome sequence of Moorella stamsii DSM 26217.</title>
        <authorList>
            <person name="Poehlein A."/>
            <person name="Daniel R."/>
        </authorList>
    </citation>
    <scope>NUCLEOTIDE SEQUENCE [LARGE SCALE GENOMIC DNA]</scope>
    <source>
        <strain evidence="9">DSM 26217</strain>
    </source>
</reference>
<dbReference type="Gene3D" id="3.40.605.10">
    <property type="entry name" value="Aldehyde Dehydrogenase, Chain A, domain 1"/>
    <property type="match status" value="1"/>
</dbReference>
<evidence type="ECO:0000313" key="9">
    <source>
        <dbReference type="Proteomes" id="UP000239430"/>
    </source>
</evidence>
<dbReference type="RefSeq" id="WP_054936210.1">
    <property type="nucleotide sequence ID" value="NZ_PVXL01000021.1"/>
</dbReference>
<dbReference type="PANTHER" id="PTHR43353:SF5">
    <property type="entry name" value="SUCCINATE-SEMIALDEHYDE DEHYDROGENASE, MITOCHONDRIAL"/>
    <property type="match status" value="1"/>
</dbReference>
<dbReference type="InterPro" id="IPR016160">
    <property type="entry name" value="Ald_DH_CS_CYS"/>
</dbReference>
<dbReference type="EC" id="1.2.1.97" evidence="5"/>
<feature type="domain" description="Aldehyde dehydrogenase" evidence="7">
    <location>
        <begin position="12"/>
        <end position="475"/>
    </location>
</feature>